<evidence type="ECO:0000313" key="2">
    <source>
        <dbReference type="Proteomes" id="UP000712600"/>
    </source>
</evidence>
<proteinExistence type="predicted"/>
<dbReference type="EMBL" id="QGKX02000004">
    <property type="protein sequence ID" value="KAF3602815.1"/>
    <property type="molecule type" value="Genomic_DNA"/>
</dbReference>
<protein>
    <submittedName>
        <fullName evidence="1">Uncharacterized protein</fullName>
    </submittedName>
</protein>
<accession>A0A8S9SRZ3</accession>
<gene>
    <name evidence="1" type="ORF">F2Q69_00037873</name>
</gene>
<evidence type="ECO:0000313" key="1">
    <source>
        <dbReference type="EMBL" id="KAF3602815.1"/>
    </source>
</evidence>
<dbReference type="AlphaFoldDB" id="A0A8S9SRZ3"/>
<dbReference type="Proteomes" id="UP000712600">
    <property type="component" value="Unassembled WGS sequence"/>
</dbReference>
<reference evidence="1" key="1">
    <citation type="submission" date="2019-12" db="EMBL/GenBank/DDBJ databases">
        <title>Genome sequencing and annotation of Brassica cretica.</title>
        <authorList>
            <person name="Studholme D.J."/>
            <person name="Sarris P."/>
        </authorList>
    </citation>
    <scope>NUCLEOTIDE SEQUENCE</scope>
    <source>
        <strain evidence="1">PFS-109/04</strain>
        <tissue evidence="1">Leaf</tissue>
    </source>
</reference>
<name>A0A8S9SRZ3_BRACR</name>
<sequence length="73" mass="8701">MGRLWMSWFADGWLEMDFIMQFNCFLLMPIMDKLPALLREELENAFEDDLDSIFDITNSGNHLIKRNGEMRLN</sequence>
<comment type="caution">
    <text evidence="1">The sequence shown here is derived from an EMBL/GenBank/DDBJ whole genome shotgun (WGS) entry which is preliminary data.</text>
</comment>
<organism evidence="1 2">
    <name type="scientific">Brassica cretica</name>
    <name type="common">Mustard</name>
    <dbReference type="NCBI Taxonomy" id="69181"/>
    <lineage>
        <taxon>Eukaryota</taxon>
        <taxon>Viridiplantae</taxon>
        <taxon>Streptophyta</taxon>
        <taxon>Embryophyta</taxon>
        <taxon>Tracheophyta</taxon>
        <taxon>Spermatophyta</taxon>
        <taxon>Magnoliopsida</taxon>
        <taxon>eudicotyledons</taxon>
        <taxon>Gunneridae</taxon>
        <taxon>Pentapetalae</taxon>
        <taxon>rosids</taxon>
        <taxon>malvids</taxon>
        <taxon>Brassicales</taxon>
        <taxon>Brassicaceae</taxon>
        <taxon>Brassiceae</taxon>
        <taxon>Brassica</taxon>
    </lineage>
</organism>